<keyword evidence="1" id="KW-1185">Reference proteome</keyword>
<sequence length="189" mass="21362">MCAIFCAKNGCDRFNFENETCSVATGAVSRNTATFRPKPSGTLREVARNKTVIAAPYYGPQIPQYANDGNTTSYYHSSNTYMQPWFILDLGTCTPVVQIRFLPTYESEHYLRFVDTQILLGTAMPASEGDFSKFNVAATMAGPLTSVVQWQEFELPQPCCARYVAVYKYVLYSDYHRFLEISELEVYSP</sequence>
<evidence type="ECO:0000313" key="2">
    <source>
        <dbReference type="RefSeq" id="XP_047741075.1"/>
    </source>
</evidence>
<dbReference type="Proteomes" id="UP000694843">
    <property type="component" value="Unplaced"/>
</dbReference>
<dbReference type="AlphaFoldDB" id="A0A979FXS0"/>
<dbReference type="GeneID" id="125179369"/>
<accession>A0A979FXS0</accession>
<proteinExistence type="predicted"/>
<dbReference type="SUPFAM" id="SSF49785">
    <property type="entry name" value="Galactose-binding domain-like"/>
    <property type="match status" value="1"/>
</dbReference>
<dbReference type="KEGG" id="hazt:125179369"/>
<name>A0A979FXS0_HYAAZ</name>
<reference evidence="2" key="1">
    <citation type="submission" date="2025-08" db="UniProtKB">
        <authorList>
            <consortium name="RefSeq"/>
        </authorList>
    </citation>
    <scope>IDENTIFICATION</scope>
    <source>
        <tissue evidence="2">Whole organism</tissue>
    </source>
</reference>
<evidence type="ECO:0000313" key="1">
    <source>
        <dbReference type="Proteomes" id="UP000694843"/>
    </source>
</evidence>
<gene>
    <name evidence="2" type="primary">LOC125179369</name>
</gene>
<dbReference type="RefSeq" id="XP_047741075.1">
    <property type="nucleotide sequence ID" value="XM_047885119.1"/>
</dbReference>
<protein>
    <submittedName>
        <fullName evidence="2">Uncharacterized protein LOC125179369</fullName>
    </submittedName>
</protein>
<dbReference type="InterPro" id="IPR008979">
    <property type="entry name" value="Galactose-bd-like_sf"/>
</dbReference>
<dbReference type="Gene3D" id="2.60.120.260">
    <property type="entry name" value="Galactose-binding domain-like"/>
    <property type="match status" value="1"/>
</dbReference>
<organism evidence="1 2">
    <name type="scientific">Hyalella azteca</name>
    <name type="common">Amphipod</name>
    <dbReference type="NCBI Taxonomy" id="294128"/>
    <lineage>
        <taxon>Eukaryota</taxon>
        <taxon>Metazoa</taxon>
        <taxon>Ecdysozoa</taxon>
        <taxon>Arthropoda</taxon>
        <taxon>Crustacea</taxon>
        <taxon>Multicrustacea</taxon>
        <taxon>Malacostraca</taxon>
        <taxon>Eumalacostraca</taxon>
        <taxon>Peracarida</taxon>
        <taxon>Amphipoda</taxon>
        <taxon>Senticaudata</taxon>
        <taxon>Talitrida</taxon>
        <taxon>Talitroidea</taxon>
        <taxon>Hyalellidae</taxon>
        <taxon>Hyalella</taxon>
    </lineage>
</organism>